<dbReference type="SMART" id="SM00110">
    <property type="entry name" value="C1Q"/>
    <property type="match status" value="1"/>
</dbReference>
<dbReference type="Pfam" id="PF15966">
    <property type="entry name" value="F-box_4"/>
    <property type="match status" value="1"/>
</dbReference>
<evidence type="ECO:0000313" key="10">
    <source>
        <dbReference type="Ensembl" id="ENSSANP00000008802.1"/>
    </source>
</evidence>
<keyword evidence="2 5" id="KW-0863">Zinc-finger</keyword>
<feature type="region of interest" description="Disordered" evidence="6">
    <location>
        <begin position="638"/>
        <end position="657"/>
    </location>
</feature>
<dbReference type="InterPro" id="IPR001293">
    <property type="entry name" value="Znf_TRAF"/>
</dbReference>
<reference evidence="10" key="2">
    <citation type="submission" date="2025-09" db="UniProtKB">
        <authorList>
            <consortium name="Ensembl"/>
        </authorList>
    </citation>
    <scope>IDENTIFICATION</scope>
</reference>
<feature type="domain" description="TRAF-type" evidence="7">
    <location>
        <begin position="54"/>
        <end position="96"/>
    </location>
</feature>
<name>A0A671KTD4_9TELE</name>
<dbReference type="Gene3D" id="3.30.40.150">
    <property type="entry name" value="TRAF-like zinc-finger, N-terminal subdomain"/>
    <property type="match status" value="1"/>
</dbReference>
<dbReference type="PANTHER" id="PTHR15933">
    <property type="entry name" value="PROTEIN CBG16327"/>
    <property type="match status" value="1"/>
</dbReference>
<dbReference type="InterPro" id="IPR001810">
    <property type="entry name" value="F-box_dom"/>
</dbReference>
<reference evidence="10" key="1">
    <citation type="submission" date="2025-08" db="UniProtKB">
        <authorList>
            <consortium name="Ensembl"/>
        </authorList>
    </citation>
    <scope>IDENTIFICATION</scope>
</reference>
<gene>
    <name evidence="10" type="primary">LOC107703481</name>
</gene>
<evidence type="ECO:0000256" key="5">
    <source>
        <dbReference type="PROSITE-ProRule" id="PRU00207"/>
    </source>
</evidence>
<dbReference type="InterPro" id="IPR001073">
    <property type="entry name" value="C1q_dom"/>
</dbReference>
<evidence type="ECO:0000259" key="9">
    <source>
        <dbReference type="PROSITE" id="PS50871"/>
    </source>
</evidence>
<evidence type="ECO:0000256" key="1">
    <source>
        <dbReference type="ARBA" id="ARBA00022723"/>
    </source>
</evidence>
<protein>
    <submittedName>
        <fullName evidence="10">Complement C1q subcomponent subunit A-like</fullName>
    </submittedName>
</protein>
<dbReference type="GO" id="GO:0008270">
    <property type="term" value="F:zinc ion binding"/>
    <property type="evidence" value="ECO:0007669"/>
    <property type="project" value="UniProtKB-KW"/>
</dbReference>
<dbReference type="Gene3D" id="2.60.120.40">
    <property type="match status" value="1"/>
</dbReference>
<dbReference type="PRINTS" id="PR00007">
    <property type="entry name" value="COMPLEMNTC1Q"/>
</dbReference>
<dbReference type="GO" id="GO:0005737">
    <property type="term" value="C:cytoplasm"/>
    <property type="evidence" value="ECO:0007669"/>
    <property type="project" value="TreeGrafter"/>
</dbReference>
<evidence type="ECO:0000259" key="8">
    <source>
        <dbReference type="PROSITE" id="PS50181"/>
    </source>
</evidence>
<dbReference type="PROSITE" id="PS50145">
    <property type="entry name" value="ZF_TRAF"/>
    <property type="match status" value="1"/>
</dbReference>
<dbReference type="SUPFAM" id="SSF49842">
    <property type="entry name" value="TNF-like"/>
    <property type="match status" value="1"/>
</dbReference>
<dbReference type="Pfam" id="PF00386">
    <property type="entry name" value="C1q"/>
    <property type="match status" value="1"/>
</dbReference>
<dbReference type="Pfam" id="PF15965">
    <property type="entry name" value="zf-TRAF_2"/>
    <property type="match status" value="1"/>
</dbReference>
<keyword evidence="11" id="KW-1185">Reference proteome</keyword>
<sequence>MGRLRTQTSKLHRHCESCHSRRCKMAIEISVSCAIMSCRLLCGAVFHLCKEEEHMLLCPNDRVPCLNVEYGCPFIMCRSNVAKHLTVCPASVVSCSMEWNRWPIEESETPEFYENILKENNTQEPLDLSMALRDQQHLFHSLKMKTLFPELIEKVAEEPSVAVPEGAVGGVDEASASSSAEMEGGGLTQEEREELARNPTVVNLESYNIWEKMFSMELSGCKHTIKSIGQNPETSRKEIKPQANPSRLDVLREELPTKNESLDASTDIPQYNAYDMDEDKFLIATSLFACDTRPKKKLVYQHLEPMKIKTVRTFKVPTSFKAKQSRIRNPSHNKKVNSSVDTSDLGVEIDDIPKWDEVQATLLCSLERELRGHLIAESRSTDALLLDVGTQTYDFYLAPFKEETSLADITADRALKLHVHIQAESVTRRHNKSSSAFTYLCNHIFRRDEFPSHYKNVHSDIQSCISGWFEQRCPLAYLGCTFIQRRFQPSSHRATVFYDRELSTFCLRPKVSGTLYDGIKPVTVERKRARNTDALSRLPFEVLVHVAGFLDSFTLSQLALVSCLMREVCRTLLHDRGMVSLKWEKKVYSHGGWCWRARKRVWQFSNLFSTVDSWCFDKLPPISEHLKDDTCAIHGRDGVSGVPGRDGLPGTKGEKGVPALQDELNSITMQELKGETGIRGFPGEPGPKGFMGAQGPKGFLGPKGPRGSSGGIDGSGGPASKKPAFSVLRNRADYASYGQPVIFDSQLSNVDNDFNLKTGYFTCKVPGVYYFVFHASSEGHLCLRLKSNRNSVSLNFCDLNPRSLSAVVSGGAILQLFTNDKVWIEPFTKSAAGSKMPKSMSAVFNGFLIYHKP</sequence>
<evidence type="ECO:0000313" key="11">
    <source>
        <dbReference type="Proteomes" id="UP000472260"/>
    </source>
</evidence>
<dbReference type="Ensembl" id="ENSSANT00000009433.1">
    <property type="protein sequence ID" value="ENSSANP00000008802.1"/>
    <property type="gene ID" value="ENSSANG00000004934.1"/>
</dbReference>
<dbReference type="PANTHER" id="PTHR15933:SF21">
    <property type="entry name" value="F-BOX ONLY PROTEIN 40"/>
    <property type="match status" value="1"/>
</dbReference>
<keyword evidence="1 5" id="KW-0479">Metal-binding</keyword>
<dbReference type="GO" id="GO:0061630">
    <property type="term" value="F:ubiquitin protein ligase activity"/>
    <property type="evidence" value="ECO:0007669"/>
    <property type="project" value="InterPro"/>
</dbReference>
<evidence type="ECO:0000256" key="6">
    <source>
        <dbReference type="SAM" id="MobiDB-lite"/>
    </source>
</evidence>
<proteinExistence type="predicted"/>
<dbReference type="AlphaFoldDB" id="A0A671KTD4"/>
<dbReference type="InterPro" id="IPR036047">
    <property type="entry name" value="F-box-like_dom_sf"/>
</dbReference>
<evidence type="ECO:0000256" key="4">
    <source>
        <dbReference type="ARBA" id="ARBA00022833"/>
    </source>
</evidence>
<dbReference type="InterPro" id="IPR008983">
    <property type="entry name" value="Tumour_necrosis_fac-like_dom"/>
</dbReference>
<evidence type="ECO:0000259" key="7">
    <source>
        <dbReference type="PROSITE" id="PS50145"/>
    </source>
</evidence>
<feature type="domain" description="F-box" evidence="8">
    <location>
        <begin position="532"/>
        <end position="586"/>
    </location>
</feature>
<dbReference type="PROSITE" id="PS50871">
    <property type="entry name" value="C1Q"/>
    <property type="match status" value="1"/>
</dbReference>
<feature type="zinc finger region" description="TRAF-type" evidence="5">
    <location>
        <begin position="54"/>
        <end position="96"/>
    </location>
</feature>
<evidence type="ECO:0000256" key="2">
    <source>
        <dbReference type="ARBA" id="ARBA00022771"/>
    </source>
</evidence>
<feature type="domain" description="C1q" evidence="9">
    <location>
        <begin position="718"/>
        <end position="853"/>
    </location>
</feature>
<dbReference type="Proteomes" id="UP000472260">
    <property type="component" value="Unassembled WGS sequence"/>
</dbReference>
<evidence type="ECO:0000256" key="3">
    <source>
        <dbReference type="ARBA" id="ARBA00022786"/>
    </source>
</evidence>
<feature type="compositionally biased region" description="Low complexity" evidence="6">
    <location>
        <begin position="172"/>
        <end position="182"/>
    </location>
</feature>
<dbReference type="PROSITE" id="PS50181">
    <property type="entry name" value="FBOX"/>
    <property type="match status" value="1"/>
</dbReference>
<keyword evidence="4 5" id="KW-0862">Zinc</keyword>
<organism evidence="10 11">
    <name type="scientific">Sinocyclocheilus anshuiensis</name>
    <dbReference type="NCBI Taxonomy" id="1608454"/>
    <lineage>
        <taxon>Eukaryota</taxon>
        <taxon>Metazoa</taxon>
        <taxon>Chordata</taxon>
        <taxon>Craniata</taxon>
        <taxon>Vertebrata</taxon>
        <taxon>Euteleostomi</taxon>
        <taxon>Actinopterygii</taxon>
        <taxon>Neopterygii</taxon>
        <taxon>Teleostei</taxon>
        <taxon>Ostariophysi</taxon>
        <taxon>Cypriniformes</taxon>
        <taxon>Cyprinidae</taxon>
        <taxon>Cyprininae</taxon>
        <taxon>Sinocyclocheilus</taxon>
    </lineage>
</organism>
<keyword evidence="3" id="KW-0833">Ubl conjugation pathway</keyword>
<feature type="region of interest" description="Disordered" evidence="6">
    <location>
        <begin position="172"/>
        <end position="194"/>
    </location>
</feature>
<dbReference type="InterPro" id="IPR043013">
    <property type="entry name" value="Znf_TRAF_N"/>
</dbReference>
<dbReference type="InterPro" id="IPR013083">
    <property type="entry name" value="Znf_RING/FYVE/PHD"/>
</dbReference>
<accession>A0A671KTD4</accession>
<dbReference type="SUPFAM" id="SSF81383">
    <property type="entry name" value="F-box domain"/>
    <property type="match status" value="1"/>
</dbReference>
<feature type="region of interest" description="Disordered" evidence="6">
    <location>
        <begin position="697"/>
        <end position="722"/>
    </location>
</feature>
<dbReference type="CDD" id="cd22101">
    <property type="entry name" value="F-box_FBXO30-like"/>
    <property type="match status" value="1"/>
</dbReference>
<dbReference type="InterPro" id="IPR031890">
    <property type="entry name" value="Fbxo30/Fbxo40"/>
</dbReference>
<dbReference type="Gene3D" id="3.30.40.10">
    <property type="entry name" value="Zinc/RING finger domain, C3HC4 (zinc finger)"/>
    <property type="match status" value="1"/>
</dbReference>
<feature type="compositionally biased region" description="Gly residues" evidence="6">
    <location>
        <begin position="707"/>
        <end position="717"/>
    </location>
</feature>